<dbReference type="PROSITE" id="PS00909">
    <property type="entry name" value="MR_MLE_2"/>
    <property type="match status" value="1"/>
</dbReference>
<dbReference type="PANTHER" id="PTHR13794">
    <property type="entry name" value="ENOLASE SUPERFAMILY, MANDELATE RACEMASE"/>
    <property type="match status" value="1"/>
</dbReference>
<proteinExistence type="predicted"/>
<comment type="cofactor">
    <cofactor evidence="1">
        <name>Mg(2+)</name>
        <dbReference type="ChEBI" id="CHEBI:18420"/>
    </cofactor>
</comment>
<reference evidence="5 6" key="1">
    <citation type="submission" date="2021-11" db="EMBL/GenBank/DDBJ databases">
        <title>Genomic of Niabella pedocola.</title>
        <authorList>
            <person name="Wu T."/>
        </authorList>
    </citation>
    <scope>NUCLEOTIDE SEQUENCE [LARGE SCALE GENOMIC DNA]</scope>
    <source>
        <strain evidence="5 6">JCM 31011</strain>
    </source>
</reference>
<organism evidence="5 6">
    <name type="scientific">Niabella pedocola</name>
    <dbReference type="NCBI Taxonomy" id="1752077"/>
    <lineage>
        <taxon>Bacteria</taxon>
        <taxon>Pseudomonadati</taxon>
        <taxon>Bacteroidota</taxon>
        <taxon>Chitinophagia</taxon>
        <taxon>Chitinophagales</taxon>
        <taxon>Chitinophagaceae</taxon>
        <taxon>Niabella</taxon>
    </lineage>
</organism>
<gene>
    <name evidence="5" type="ORF">LQ567_03725</name>
</gene>
<dbReference type="InterPro" id="IPR046945">
    <property type="entry name" value="RHMD-like"/>
</dbReference>
<dbReference type="InterPro" id="IPR029017">
    <property type="entry name" value="Enolase-like_N"/>
</dbReference>
<name>A0ABS8PL69_9BACT</name>
<evidence type="ECO:0000313" key="6">
    <source>
        <dbReference type="Proteomes" id="UP001199816"/>
    </source>
</evidence>
<dbReference type="Gene3D" id="3.30.390.10">
    <property type="entry name" value="Enolase-like, N-terminal domain"/>
    <property type="match status" value="1"/>
</dbReference>
<keyword evidence="2" id="KW-0479">Metal-binding</keyword>
<dbReference type="Proteomes" id="UP001199816">
    <property type="component" value="Unassembled WGS sequence"/>
</dbReference>
<dbReference type="SMART" id="SM00922">
    <property type="entry name" value="MR_MLE"/>
    <property type="match status" value="1"/>
</dbReference>
<dbReference type="Gene3D" id="3.20.20.120">
    <property type="entry name" value="Enolase-like C-terminal domain"/>
    <property type="match status" value="1"/>
</dbReference>
<evidence type="ECO:0000313" key="5">
    <source>
        <dbReference type="EMBL" id="MCD2421856.1"/>
    </source>
</evidence>
<keyword evidence="6" id="KW-1185">Reference proteome</keyword>
<dbReference type="PANTHER" id="PTHR13794:SF58">
    <property type="entry name" value="MITOCHONDRIAL ENOLASE SUPERFAMILY MEMBER 1"/>
    <property type="match status" value="1"/>
</dbReference>
<dbReference type="InterPro" id="IPR018110">
    <property type="entry name" value="Mandel_Rmase/mucon_lact_enz_CS"/>
</dbReference>
<dbReference type="InterPro" id="IPR013342">
    <property type="entry name" value="Mandelate_racemase_C"/>
</dbReference>
<dbReference type="Pfam" id="PF13378">
    <property type="entry name" value="MR_MLE_C"/>
    <property type="match status" value="1"/>
</dbReference>
<dbReference type="InterPro" id="IPR029065">
    <property type="entry name" value="Enolase_C-like"/>
</dbReference>
<dbReference type="SFLD" id="SFLDS00001">
    <property type="entry name" value="Enolase"/>
    <property type="match status" value="1"/>
</dbReference>
<feature type="domain" description="Mandelate racemase/muconate lactonizing enzyme C-terminal" evidence="4">
    <location>
        <begin position="149"/>
        <end position="249"/>
    </location>
</feature>
<sequence>MYQIDNEVFRIIRAQIRVLEPVTTVTPFQDATMGPFHAFGLSILTIEDEGGNTGEAPVFNTYINILEKCFFPILFHSGNLPYKQLYTLLYWSIRNEGFRGQAAALLGQLDMALHDLAARRSGQPMHCYLNATRNWTRMYGSGGGTNYSLKELETEIGRFLDAGADCVKIKVGRDFGTRMAEDIERVKFVRQLIGNHTRLAVDANQIWTLEQALDFINKVAHLDIAWLEEPVHSAAYAEIEKLCKRSPVKIAYGESERTAKTFPALVNAGVAHLQPVPTQLGGIREWQEVRDLAATQQIDFSSGGHSLYTACLMTTAPEEWPVEYLYAIMHGLEQYFMVYPQWKNGRFILPDIEGLPLRIDWDYWKQKHKIIMHRTWTKEDVKKYEPAVNM</sequence>
<protein>
    <recommendedName>
        <fullName evidence="4">Mandelate racemase/muconate lactonizing enzyme C-terminal domain-containing protein</fullName>
    </recommendedName>
</protein>
<evidence type="ECO:0000256" key="3">
    <source>
        <dbReference type="ARBA" id="ARBA00022842"/>
    </source>
</evidence>
<keyword evidence="3" id="KW-0460">Magnesium</keyword>
<dbReference type="EMBL" id="JAJNEC010000003">
    <property type="protein sequence ID" value="MCD2421856.1"/>
    <property type="molecule type" value="Genomic_DNA"/>
</dbReference>
<comment type="caution">
    <text evidence="5">The sequence shown here is derived from an EMBL/GenBank/DDBJ whole genome shotgun (WGS) entry which is preliminary data.</text>
</comment>
<evidence type="ECO:0000256" key="1">
    <source>
        <dbReference type="ARBA" id="ARBA00001946"/>
    </source>
</evidence>
<dbReference type="InterPro" id="IPR036849">
    <property type="entry name" value="Enolase-like_C_sf"/>
</dbReference>
<evidence type="ECO:0000256" key="2">
    <source>
        <dbReference type="ARBA" id="ARBA00022723"/>
    </source>
</evidence>
<evidence type="ECO:0000259" key="4">
    <source>
        <dbReference type="SMART" id="SM00922"/>
    </source>
</evidence>
<dbReference type="RefSeq" id="WP_231002757.1">
    <property type="nucleotide sequence ID" value="NZ_JAJNEC010000003.1"/>
</dbReference>
<dbReference type="SUPFAM" id="SSF54826">
    <property type="entry name" value="Enolase N-terminal domain-like"/>
    <property type="match status" value="1"/>
</dbReference>
<dbReference type="SUPFAM" id="SSF51604">
    <property type="entry name" value="Enolase C-terminal domain-like"/>
    <property type="match status" value="1"/>
</dbReference>
<accession>A0ABS8PL69</accession>